<evidence type="ECO:0000313" key="2">
    <source>
        <dbReference type="EMBL" id="TKI65844.1"/>
    </source>
</evidence>
<sequence length="73" mass="8395">MYVSRPDHERQFKNALRNDLYILVHGQSGTGKTWLTRRVLNEEEYDFKAINLASASSAQSIATCFKNIMSRES</sequence>
<gene>
    <name evidence="2" type="ORF">FC756_15845</name>
</gene>
<dbReference type="GO" id="GO:0016887">
    <property type="term" value="F:ATP hydrolysis activity"/>
    <property type="evidence" value="ECO:0007669"/>
    <property type="project" value="InterPro"/>
</dbReference>
<dbReference type="RefSeq" id="WP_107896004.1">
    <property type="nucleotide sequence ID" value="NZ_PYWM01000016.1"/>
</dbReference>
<dbReference type="EMBL" id="SZPU01000061">
    <property type="protein sequence ID" value="TKI65844.1"/>
    <property type="molecule type" value="Genomic_DNA"/>
</dbReference>
<feature type="domain" description="ORC1/DEAH AAA+ ATPase" evidence="1">
    <location>
        <begin position="19"/>
        <end position="63"/>
    </location>
</feature>
<dbReference type="Gene3D" id="3.40.50.300">
    <property type="entry name" value="P-loop containing nucleotide triphosphate hydrolases"/>
    <property type="match status" value="1"/>
</dbReference>
<accession>A0A4U2YXA0</accession>
<dbReference type="PROSITE" id="PS00675">
    <property type="entry name" value="SIGMA54_INTERACT_1"/>
    <property type="match status" value="1"/>
</dbReference>
<dbReference type="InterPro" id="IPR049945">
    <property type="entry name" value="AAA_22"/>
</dbReference>
<reference evidence="2 3" key="1">
    <citation type="submission" date="2019-04" db="EMBL/GenBank/DDBJ databases">
        <title>Lysinibacillus genome sequencing.</title>
        <authorList>
            <person name="Dunlap C."/>
        </authorList>
    </citation>
    <scope>NUCLEOTIDE SEQUENCE [LARGE SCALE GENOMIC DNA]</scope>
    <source>
        <strain evidence="2 3">CCTCC AB 2010389</strain>
    </source>
</reference>
<dbReference type="Pfam" id="PF13401">
    <property type="entry name" value="AAA_22"/>
    <property type="match status" value="1"/>
</dbReference>
<dbReference type="InterPro" id="IPR025662">
    <property type="entry name" value="Sigma_54_int_dom_ATP-bd_1"/>
</dbReference>
<dbReference type="AlphaFoldDB" id="A0A4U2YXA0"/>
<protein>
    <submittedName>
        <fullName evidence="2">AAA family ATPase</fullName>
    </submittedName>
</protein>
<organism evidence="2 3">
    <name type="scientific">Lysinibacillus mangiferihumi</name>
    <dbReference type="NCBI Taxonomy" id="1130819"/>
    <lineage>
        <taxon>Bacteria</taxon>
        <taxon>Bacillati</taxon>
        <taxon>Bacillota</taxon>
        <taxon>Bacilli</taxon>
        <taxon>Bacillales</taxon>
        <taxon>Bacillaceae</taxon>
        <taxon>Lysinibacillus</taxon>
    </lineage>
</organism>
<comment type="caution">
    <text evidence="2">The sequence shown here is derived from an EMBL/GenBank/DDBJ whole genome shotgun (WGS) entry which is preliminary data.</text>
</comment>
<dbReference type="SUPFAM" id="SSF52540">
    <property type="entry name" value="P-loop containing nucleoside triphosphate hydrolases"/>
    <property type="match status" value="1"/>
</dbReference>
<proteinExistence type="predicted"/>
<dbReference type="Proteomes" id="UP000308744">
    <property type="component" value="Unassembled WGS sequence"/>
</dbReference>
<dbReference type="InterPro" id="IPR027417">
    <property type="entry name" value="P-loop_NTPase"/>
</dbReference>
<keyword evidence="3" id="KW-1185">Reference proteome</keyword>
<name>A0A4U2YXA0_9BACI</name>
<evidence type="ECO:0000313" key="3">
    <source>
        <dbReference type="Proteomes" id="UP000308744"/>
    </source>
</evidence>
<evidence type="ECO:0000259" key="1">
    <source>
        <dbReference type="Pfam" id="PF13401"/>
    </source>
</evidence>